<dbReference type="AlphaFoldDB" id="A0A255Y3F8"/>
<dbReference type="InterPro" id="IPR000531">
    <property type="entry name" value="Beta-barrel_TonB"/>
</dbReference>
<protein>
    <submittedName>
        <fullName evidence="13">TonB-dependent receptor</fullName>
    </submittedName>
</protein>
<keyword evidence="11" id="KW-0998">Cell outer membrane</keyword>
<keyword evidence="13" id="KW-0675">Receptor</keyword>
<proteinExistence type="predicted"/>
<dbReference type="GO" id="GO:0009279">
    <property type="term" value="C:cell outer membrane"/>
    <property type="evidence" value="ECO:0007669"/>
    <property type="project" value="UniProtKB-SubCell"/>
</dbReference>
<comment type="caution">
    <text evidence="13">The sequence shown here is derived from an EMBL/GenBank/DDBJ whole genome shotgun (WGS) entry which is preliminary data.</text>
</comment>
<dbReference type="Gene3D" id="2.40.170.20">
    <property type="entry name" value="TonB-dependent receptor, beta-barrel domain"/>
    <property type="match status" value="1"/>
</dbReference>
<dbReference type="OrthoDB" id="9760333at2"/>
<sequence length="641" mass="68267">MVLLAGLLAGPALAQAVDNSTAATGARAAENAVRGASDAFGTSIGRETIGLYNAGNVRGFSPTAAGNVRIDGLYFDQVWGLNPRLRRATTIRVGLSALGSPFPAPTGIVDYAFRKPGDDAALSVLGALNQWGNAALELDANLPVAKGLSMAAGAAQFDDRFYNATRASFWQVSLAARYAPSDAVEILPFLARSEGFDQTGPIFLPAGEGLPPRLPRRLFKGPEWARYRGVAFNAGVLGTWRPGPGWEVRAGLFRSLFDDARGFANLITDVAADGRGNQLVIADPPVKFASTSGELRLTRTIIDGPRTHRIHASLRARAGDRRFDGSDFIDLGATSIFAPTRAPPPRLEFSEQQKDRVRQIIAGIAWEARWPGVGELSLGVQTTDYAKRIGLPSLAPVVTDASPLLYNATLAVELTPRLIAYAGTVTGLEESGIAPGNAANRNEALPAIRTRQHDAGLRWAISGDVRLVAGLFDVRKPYFNLDAGNHFDALGEVINRGIELSVSGAVTSRFSMVAGSVLLWPRVTGAGVALGRVGDQPVGAISRRIELNLDWRPPLLDGLGVDLAISHRSPEVATVSAQTRIPARTLVDLGARYSFRLAGQSALLRLQVENLTDLQGFELQGAGAYDLIPGRRVGGYLTIDF</sequence>
<dbReference type="Proteomes" id="UP000216991">
    <property type="component" value="Unassembled WGS sequence"/>
</dbReference>
<keyword evidence="2" id="KW-0813">Transport</keyword>
<reference evidence="13 14" key="1">
    <citation type="submission" date="2017-07" db="EMBL/GenBank/DDBJ databases">
        <title>Sandarakinorhabdus cyanobacteriorum sp. nov., a novel bacterium isolated from cyanobacterial aggregates in a eutrophic lake.</title>
        <authorList>
            <person name="Cai H."/>
        </authorList>
    </citation>
    <scope>NUCLEOTIDE SEQUENCE [LARGE SCALE GENOMIC DNA]</scope>
    <source>
        <strain evidence="13 14">TH057</strain>
    </source>
</reference>
<dbReference type="SUPFAM" id="SSF56935">
    <property type="entry name" value="Porins"/>
    <property type="match status" value="1"/>
</dbReference>
<keyword evidence="7" id="KW-0408">Iron</keyword>
<dbReference type="GO" id="GO:0015344">
    <property type="term" value="F:siderophore uptake transmembrane transporter activity"/>
    <property type="evidence" value="ECO:0007669"/>
    <property type="project" value="TreeGrafter"/>
</dbReference>
<evidence type="ECO:0000256" key="1">
    <source>
        <dbReference type="ARBA" id="ARBA00004571"/>
    </source>
</evidence>
<keyword evidence="10" id="KW-0472">Membrane</keyword>
<evidence type="ECO:0000313" key="14">
    <source>
        <dbReference type="Proteomes" id="UP000216991"/>
    </source>
</evidence>
<evidence type="ECO:0000256" key="10">
    <source>
        <dbReference type="ARBA" id="ARBA00023136"/>
    </source>
</evidence>
<evidence type="ECO:0000256" key="7">
    <source>
        <dbReference type="ARBA" id="ARBA00023004"/>
    </source>
</evidence>
<evidence type="ECO:0000259" key="12">
    <source>
        <dbReference type="Pfam" id="PF00593"/>
    </source>
</evidence>
<evidence type="ECO:0000256" key="4">
    <source>
        <dbReference type="ARBA" id="ARBA00022496"/>
    </source>
</evidence>
<evidence type="ECO:0000256" key="3">
    <source>
        <dbReference type="ARBA" id="ARBA00022452"/>
    </source>
</evidence>
<keyword evidence="9" id="KW-0798">TonB box</keyword>
<evidence type="ECO:0000256" key="9">
    <source>
        <dbReference type="ARBA" id="ARBA00023077"/>
    </source>
</evidence>
<dbReference type="EMBL" id="NOXT01000130">
    <property type="protein sequence ID" value="OYQ23681.1"/>
    <property type="molecule type" value="Genomic_DNA"/>
</dbReference>
<evidence type="ECO:0000313" key="13">
    <source>
        <dbReference type="EMBL" id="OYQ23681.1"/>
    </source>
</evidence>
<dbReference type="InterPro" id="IPR039426">
    <property type="entry name" value="TonB-dep_rcpt-like"/>
</dbReference>
<evidence type="ECO:0000256" key="5">
    <source>
        <dbReference type="ARBA" id="ARBA00022692"/>
    </source>
</evidence>
<dbReference type="Pfam" id="PF00593">
    <property type="entry name" value="TonB_dep_Rec_b-barrel"/>
    <property type="match status" value="1"/>
</dbReference>
<keyword evidence="3" id="KW-1134">Transmembrane beta strand</keyword>
<keyword evidence="4" id="KW-0410">Iron transport</keyword>
<evidence type="ECO:0000256" key="11">
    <source>
        <dbReference type="ARBA" id="ARBA00023237"/>
    </source>
</evidence>
<evidence type="ECO:0000256" key="6">
    <source>
        <dbReference type="ARBA" id="ARBA00022729"/>
    </source>
</evidence>
<comment type="subcellular location">
    <subcellularLocation>
        <location evidence="1">Cell outer membrane</location>
        <topology evidence="1">Multi-pass membrane protein</topology>
    </subcellularLocation>
</comment>
<dbReference type="PANTHER" id="PTHR32552">
    <property type="entry name" value="FERRICHROME IRON RECEPTOR-RELATED"/>
    <property type="match status" value="1"/>
</dbReference>
<feature type="domain" description="TonB-dependent receptor-like beta-barrel" evidence="12">
    <location>
        <begin position="214"/>
        <end position="611"/>
    </location>
</feature>
<keyword evidence="6" id="KW-0732">Signal</keyword>
<accession>A0A255Y3F8</accession>
<organism evidence="13 14">
    <name type="scientific">Sandarakinorhabdus cyanobacteriorum</name>
    <dbReference type="NCBI Taxonomy" id="1981098"/>
    <lineage>
        <taxon>Bacteria</taxon>
        <taxon>Pseudomonadati</taxon>
        <taxon>Pseudomonadota</taxon>
        <taxon>Alphaproteobacteria</taxon>
        <taxon>Sphingomonadales</taxon>
        <taxon>Sphingosinicellaceae</taxon>
        <taxon>Sandarakinorhabdus</taxon>
    </lineage>
</organism>
<dbReference type="PANTHER" id="PTHR32552:SF89">
    <property type="entry name" value="CATECHOLATE SIDEROPHORE RECEPTOR FIU"/>
    <property type="match status" value="1"/>
</dbReference>
<keyword evidence="8" id="KW-0406">Ion transport</keyword>
<gene>
    <name evidence="13" type="ORF">CHU93_16965</name>
</gene>
<keyword evidence="14" id="KW-1185">Reference proteome</keyword>
<evidence type="ECO:0000256" key="8">
    <source>
        <dbReference type="ARBA" id="ARBA00023065"/>
    </source>
</evidence>
<evidence type="ECO:0000256" key="2">
    <source>
        <dbReference type="ARBA" id="ARBA00022448"/>
    </source>
</evidence>
<name>A0A255Y3F8_9SPHN</name>
<keyword evidence="5" id="KW-0812">Transmembrane</keyword>
<dbReference type="InterPro" id="IPR036942">
    <property type="entry name" value="Beta-barrel_TonB_sf"/>
</dbReference>